<reference evidence="1 2" key="1">
    <citation type="submission" date="2019-06" db="EMBL/GenBank/DDBJ databases">
        <title>Whole genome shotgun sequence of Streptomyces gardneri NBRC 12865.</title>
        <authorList>
            <person name="Hosoyama A."/>
            <person name="Uohara A."/>
            <person name="Ohji S."/>
            <person name="Ichikawa N."/>
        </authorList>
    </citation>
    <scope>NUCLEOTIDE SEQUENCE [LARGE SCALE GENOMIC DNA]</scope>
    <source>
        <strain evidence="1 2">NBRC 12865</strain>
    </source>
</reference>
<protein>
    <submittedName>
        <fullName evidence="1">Uncharacterized protein</fullName>
    </submittedName>
</protein>
<accession>A0A4Y3RVZ8</accession>
<dbReference type="AlphaFoldDB" id="A0A4Y3RVZ8"/>
<proteinExistence type="predicted"/>
<comment type="caution">
    <text evidence="1">The sequence shown here is derived from an EMBL/GenBank/DDBJ whole genome shotgun (WGS) entry which is preliminary data.</text>
</comment>
<evidence type="ECO:0000313" key="2">
    <source>
        <dbReference type="Proteomes" id="UP000315226"/>
    </source>
</evidence>
<organism evidence="1 2">
    <name type="scientific">Streptomyces gardneri</name>
    <dbReference type="NCBI Taxonomy" id="66892"/>
    <lineage>
        <taxon>Bacteria</taxon>
        <taxon>Bacillati</taxon>
        <taxon>Actinomycetota</taxon>
        <taxon>Actinomycetes</taxon>
        <taxon>Kitasatosporales</taxon>
        <taxon>Streptomycetaceae</taxon>
        <taxon>Streptomyces</taxon>
    </lineage>
</organism>
<dbReference type="RefSeq" id="WP_255325275.1">
    <property type="nucleotide sequence ID" value="NZ_BJMN01000039.1"/>
</dbReference>
<dbReference type="EMBL" id="BJMN01000039">
    <property type="protein sequence ID" value="GEB60110.1"/>
    <property type="molecule type" value="Genomic_DNA"/>
</dbReference>
<gene>
    <name evidence="1" type="ORF">SGA01_57150</name>
</gene>
<dbReference type="Proteomes" id="UP000315226">
    <property type="component" value="Unassembled WGS sequence"/>
</dbReference>
<evidence type="ECO:0000313" key="1">
    <source>
        <dbReference type="EMBL" id="GEB60110.1"/>
    </source>
</evidence>
<name>A0A4Y3RVZ8_9ACTN</name>
<keyword evidence="2" id="KW-1185">Reference proteome</keyword>
<sequence length="40" mass="4587">MMLAAEWDTVNVLTKDERDFRSVSPYRGCWLTILPANASE</sequence>